<dbReference type="PANTHER" id="PTHR43701:SF2">
    <property type="entry name" value="MEMBRANE TRANSPORTER PROTEIN YJNA-RELATED"/>
    <property type="match status" value="1"/>
</dbReference>
<evidence type="ECO:0000256" key="2">
    <source>
        <dbReference type="ARBA" id="ARBA00022692"/>
    </source>
</evidence>
<dbReference type="AlphaFoldDB" id="A0A1Z3N9Y2"/>
<feature type="transmembrane region" description="Helical" evidence="5">
    <location>
        <begin position="210"/>
        <end position="228"/>
    </location>
</feature>
<dbReference type="OrthoDB" id="8559161at2"/>
<accession>A0A1Z3N9Y2</accession>
<feature type="transmembrane region" description="Helical" evidence="5">
    <location>
        <begin position="41"/>
        <end position="59"/>
    </location>
</feature>
<feature type="transmembrane region" description="Helical" evidence="5">
    <location>
        <begin position="179"/>
        <end position="198"/>
    </location>
</feature>
<dbReference type="Proteomes" id="UP000197003">
    <property type="component" value="Chromosome"/>
</dbReference>
<evidence type="ECO:0000256" key="1">
    <source>
        <dbReference type="ARBA" id="ARBA00004141"/>
    </source>
</evidence>
<feature type="transmembrane region" description="Helical" evidence="5">
    <location>
        <begin position="240"/>
        <end position="258"/>
    </location>
</feature>
<comment type="similarity">
    <text evidence="5">Belongs to the 4-toluene sulfonate uptake permease (TSUP) (TC 2.A.102) family.</text>
</comment>
<keyword evidence="2 5" id="KW-0812">Transmembrane</keyword>
<organism evidence="6 7">
    <name type="scientific">Bdellovibrio bacteriovorus</name>
    <dbReference type="NCBI Taxonomy" id="959"/>
    <lineage>
        <taxon>Bacteria</taxon>
        <taxon>Pseudomonadati</taxon>
        <taxon>Bdellovibrionota</taxon>
        <taxon>Bdellovibrionia</taxon>
        <taxon>Bdellovibrionales</taxon>
        <taxon>Pseudobdellovibrionaceae</taxon>
        <taxon>Bdellovibrio</taxon>
    </lineage>
</organism>
<dbReference type="RefSeq" id="WP_088565767.1">
    <property type="nucleotide sequence ID" value="NZ_CP020946.1"/>
</dbReference>
<evidence type="ECO:0000313" key="6">
    <source>
        <dbReference type="EMBL" id="ASD64288.1"/>
    </source>
</evidence>
<gene>
    <name evidence="6" type="ORF">B9G79_12285</name>
</gene>
<protein>
    <recommendedName>
        <fullName evidence="5">Probable membrane transporter protein</fullName>
    </recommendedName>
</protein>
<dbReference type="Pfam" id="PF01925">
    <property type="entry name" value="TauE"/>
    <property type="match status" value="1"/>
</dbReference>
<evidence type="ECO:0000256" key="4">
    <source>
        <dbReference type="ARBA" id="ARBA00023136"/>
    </source>
</evidence>
<evidence type="ECO:0000256" key="5">
    <source>
        <dbReference type="RuleBase" id="RU363041"/>
    </source>
</evidence>
<keyword evidence="4 5" id="KW-0472">Membrane</keyword>
<sequence>MELLGYFGASLVGISLGLLGGGGAILAVPLFVYFFSLPPSLATTYSLFVVGVSSLIGFVRNFRQGQVDLRAGFYFAVPSFLGVLLVRRWLLPIIPDQWVWGPVLFNKEVVILSSFAVVMVMAALAMLLPRASAVKDPAAPGVFALKALGVGAVTGFVGAGGGFLIVPSLVRMSGLGMKVAVGTSLGVIAANSLLGFFGDLWARTPMDFGLLLRVGALAVAGIFVGSYWSQHTSEARLKPAFGIFVLLLGGIIIVQQMLN</sequence>
<dbReference type="InterPro" id="IPR002781">
    <property type="entry name" value="TM_pro_TauE-like"/>
</dbReference>
<feature type="transmembrane region" description="Helical" evidence="5">
    <location>
        <begin position="110"/>
        <end position="131"/>
    </location>
</feature>
<feature type="transmembrane region" description="Helical" evidence="5">
    <location>
        <begin position="71"/>
        <end position="90"/>
    </location>
</feature>
<dbReference type="InterPro" id="IPR051598">
    <property type="entry name" value="TSUP/Inactive_protease-like"/>
</dbReference>
<comment type="subcellular location">
    <subcellularLocation>
        <location evidence="5">Cell membrane</location>
        <topology evidence="5">Multi-pass membrane protein</topology>
    </subcellularLocation>
    <subcellularLocation>
        <location evidence="1">Membrane</location>
        <topology evidence="1">Multi-pass membrane protein</topology>
    </subcellularLocation>
</comment>
<dbReference type="EMBL" id="CP020946">
    <property type="protein sequence ID" value="ASD64288.1"/>
    <property type="molecule type" value="Genomic_DNA"/>
</dbReference>
<keyword evidence="3 5" id="KW-1133">Transmembrane helix</keyword>
<keyword evidence="5" id="KW-1003">Cell membrane</keyword>
<evidence type="ECO:0000313" key="7">
    <source>
        <dbReference type="Proteomes" id="UP000197003"/>
    </source>
</evidence>
<reference evidence="6 7" key="1">
    <citation type="submission" date="2017-04" db="EMBL/GenBank/DDBJ databases">
        <title>Whole genome sequence of Bdellovibrio bacteriovorus strain SSB218315.</title>
        <authorList>
            <person name="Oyedara O."/>
            <person name="Rodriguez-Perez M.A."/>
        </authorList>
    </citation>
    <scope>NUCLEOTIDE SEQUENCE [LARGE SCALE GENOMIC DNA]</scope>
    <source>
        <strain evidence="6 7">SSB218315</strain>
    </source>
</reference>
<feature type="transmembrane region" description="Helical" evidence="5">
    <location>
        <begin position="143"/>
        <end position="167"/>
    </location>
</feature>
<proteinExistence type="inferred from homology"/>
<dbReference type="GO" id="GO:0005886">
    <property type="term" value="C:plasma membrane"/>
    <property type="evidence" value="ECO:0007669"/>
    <property type="project" value="UniProtKB-SubCell"/>
</dbReference>
<name>A0A1Z3N9Y2_BDEBC</name>
<dbReference type="PANTHER" id="PTHR43701">
    <property type="entry name" value="MEMBRANE TRANSPORTER PROTEIN MJ0441-RELATED"/>
    <property type="match status" value="1"/>
</dbReference>
<evidence type="ECO:0000256" key="3">
    <source>
        <dbReference type="ARBA" id="ARBA00022989"/>
    </source>
</evidence>
<feature type="transmembrane region" description="Helical" evidence="5">
    <location>
        <begin position="12"/>
        <end position="35"/>
    </location>
</feature>